<organism evidence="1 2">
    <name type="scientific">Oedothorax gibbosus</name>
    <dbReference type="NCBI Taxonomy" id="931172"/>
    <lineage>
        <taxon>Eukaryota</taxon>
        <taxon>Metazoa</taxon>
        <taxon>Ecdysozoa</taxon>
        <taxon>Arthropoda</taxon>
        <taxon>Chelicerata</taxon>
        <taxon>Arachnida</taxon>
        <taxon>Araneae</taxon>
        <taxon>Araneomorphae</taxon>
        <taxon>Entelegynae</taxon>
        <taxon>Araneoidea</taxon>
        <taxon>Linyphiidae</taxon>
        <taxon>Erigoninae</taxon>
        <taxon>Oedothorax</taxon>
    </lineage>
</organism>
<proteinExistence type="predicted"/>
<comment type="caution">
    <text evidence="1">The sequence shown here is derived from an EMBL/GenBank/DDBJ whole genome shotgun (WGS) entry which is preliminary data.</text>
</comment>
<dbReference type="AlphaFoldDB" id="A0AAV6UE15"/>
<dbReference type="SUPFAM" id="SSF48726">
    <property type="entry name" value="Immunoglobulin"/>
    <property type="match status" value="1"/>
</dbReference>
<name>A0AAV6UE15_9ARAC</name>
<sequence>MTKEKSLLLFLLVIQGYCILSYGLEIKPFHFSDNLREGLRSVVVCAVMDGDPPFNFEWSKDGRPLTNDHKSLEIKPFHFSDNLREGLRTGAMCMVVEGDPPFNFEWSKDGRPLTKDHKGLEIKPFHFSDNLREGVRTESCAWSGDQTLPLLRQPSRRFEDWLLCMVVDGDPI</sequence>
<dbReference type="Gene3D" id="2.60.40.10">
    <property type="entry name" value="Immunoglobulins"/>
    <property type="match status" value="1"/>
</dbReference>
<protein>
    <recommendedName>
        <fullName evidence="3">Ig-like domain-containing protein</fullName>
    </recommendedName>
</protein>
<evidence type="ECO:0000313" key="1">
    <source>
        <dbReference type="EMBL" id="KAG8182727.1"/>
    </source>
</evidence>
<keyword evidence="2" id="KW-1185">Reference proteome</keyword>
<dbReference type="EMBL" id="JAFNEN010000451">
    <property type="protein sequence ID" value="KAG8182727.1"/>
    <property type="molecule type" value="Genomic_DNA"/>
</dbReference>
<gene>
    <name evidence="1" type="ORF">JTE90_026178</name>
</gene>
<dbReference type="InterPro" id="IPR013783">
    <property type="entry name" value="Ig-like_fold"/>
</dbReference>
<evidence type="ECO:0000313" key="2">
    <source>
        <dbReference type="Proteomes" id="UP000827092"/>
    </source>
</evidence>
<reference evidence="1 2" key="1">
    <citation type="journal article" date="2022" name="Nat. Ecol. Evol.">
        <title>A masculinizing supergene underlies an exaggerated male reproductive morph in a spider.</title>
        <authorList>
            <person name="Hendrickx F."/>
            <person name="De Corte Z."/>
            <person name="Sonet G."/>
            <person name="Van Belleghem S.M."/>
            <person name="Kostlbacher S."/>
            <person name="Vangestel C."/>
        </authorList>
    </citation>
    <scope>NUCLEOTIDE SEQUENCE [LARGE SCALE GENOMIC DNA]</scope>
    <source>
        <strain evidence="1">W744_W776</strain>
    </source>
</reference>
<dbReference type="Proteomes" id="UP000827092">
    <property type="component" value="Unassembled WGS sequence"/>
</dbReference>
<dbReference type="InterPro" id="IPR036179">
    <property type="entry name" value="Ig-like_dom_sf"/>
</dbReference>
<accession>A0AAV6UE15</accession>
<evidence type="ECO:0008006" key="3">
    <source>
        <dbReference type="Google" id="ProtNLM"/>
    </source>
</evidence>